<feature type="transmembrane region" description="Helical" evidence="12">
    <location>
        <begin position="1471"/>
        <end position="1489"/>
    </location>
</feature>
<dbReference type="PROSITE" id="PS00154">
    <property type="entry name" value="ATPASE_E1_E2"/>
    <property type="match status" value="1"/>
</dbReference>
<keyword evidence="5 12" id="KW-0812">Transmembrane</keyword>
<evidence type="ECO:0000256" key="5">
    <source>
        <dbReference type="ARBA" id="ARBA00022692"/>
    </source>
</evidence>
<dbReference type="Pfam" id="PF19991">
    <property type="entry name" value="HMA_2"/>
    <property type="match status" value="1"/>
</dbReference>
<dbReference type="SUPFAM" id="SSF56784">
    <property type="entry name" value="HAD-like"/>
    <property type="match status" value="1"/>
</dbReference>
<reference evidence="14" key="1">
    <citation type="submission" date="2022-08" db="EMBL/GenBank/DDBJ databases">
        <title>Alicyclobacillus dauci DSM2870, complete genome.</title>
        <authorList>
            <person name="Wang Q."/>
            <person name="Cai R."/>
            <person name="Wang Z."/>
        </authorList>
    </citation>
    <scope>NUCLEOTIDE SEQUENCE</scope>
    <source>
        <strain evidence="14">DSM 28700</strain>
    </source>
</reference>
<protein>
    <submittedName>
        <fullName evidence="14">Cation-translocating P-type ATPase</fullName>
    </submittedName>
</protein>
<proteinExistence type="inferred from homology"/>
<evidence type="ECO:0000259" key="13">
    <source>
        <dbReference type="SMART" id="SM00831"/>
    </source>
</evidence>
<accession>A0ABY6Z2I9</accession>
<feature type="transmembrane region" description="Helical" evidence="12">
    <location>
        <begin position="1306"/>
        <end position="1327"/>
    </location>
</feature>
<feature type="transmembrane region" description="Helical" evidence="12">
    <location>
        <begin position="1441"/>
        <end position="1459"/>
    </location>
</feature>
<feature type="domain" description="Cation-transporting P-type ATPase N-terminal" evidence="13">
    <location>
        <begin position="611"/>
        <end position="684"/>
    </location>
</feature>
<keyword evidence="8" id="KW-1278">Translocase</keyword>
<feature type="transmembrane region" description="Helical" evidence="12">
    <location>
        <begin position="1333"/>
        <end position="1357"/>
    </location>
</feature>
<evidence type="ECO:0000256" key="11">
    <source>
        <dbReference type="ARBA" id="ARBA00023136"/>
    </source>
</evidence>
<dbReference type="SFLD" id="SFLDG00002">
    <property type="entry name" value="C1.7:_P-type_atpase_like"/>
    <property type="match status" value="1"/>
</dbReference>
<keyword evidence="11 12" id="KW-0472">Membrane</keyword>
<organism evidence="14 15">
    <name type="scientific">Alicyclobacillus dauci</name>
    <dbReference type="NCBI Taxonomy" id="1475485"/>
    <lineage>
        <taxon>Bacteria</taxon>
        <taxon>Bacillati</taxon>
        <taxon>Bacillota</taxon>
        <taxon>Bacilli</taxon>
        <taxon>Bacillales</taxon>
        <taxon>Alicyclobacillaceae</taxon>
        <taxon>Alicyclobacillus</taxon>
    </lineage>
</organism>
<comment type="similarity">
    <text evidence="2">Belongs to the cation transport ATPase (P-type) (TC 3.A.3) family. Type IIA subfamily.</text>
</comment>
<dbReference type="Proteomes" id="UP001164803">
    <property type="component" value="Chromosome"/>
</dbReference>
<dbReference type="Pfam" id="PF00690">
    <property type="entry name" value="Cation_ATPase_N"/>
    <property type="match status" value="1"/>
</dbReference>
<dbReference type="InterPro" id="IPR036412">
    <property type="entry name" value="HAD-like_sf"/>
</dbReference>
<dbReference type="RefSeq" id="WP_268044560.1">
    <property type="nucleotide sequence ID" value="NZ_CP104064.1"/>
</dbReference>
<dbReference type="Pfam" id="PF13246">
    <property type="entry name" value="Cation_ATPase"/>
    <property type="match status" value="1"/>
</dbReference>
<evidence type="ECO:0000313" key="15">
    <source>
        <dbReference type="Proteomes" id="UP001164803"/>
    </source>
</evidence>
<dbReference type="PANTHER" id="PTHR43294">
    <property type="entry name" value="SODIUM/POTASSIUM-TRANSPORTING ATPASE SUBUNIT ALPHA"/>
    <property type="match status" value="1"/>
</dbReference>
<dbReference type="InterPro" id="IPR044492">
    <property type="entry name" value="P_typ_ATPase_HD_dom"/>
</dbReference>
<dbReference type="SFLD" id="SFLDS00003">
    <property type="entry name" value="Haloacid_Dehalogenase"/>
    <property type="match status" value="1"/>
</dbReference>
<evidence type="ECO:0000256" key="12">
    <source>
        <dbReference type="SAM" id="Phobius"/>
    </source>
</evidence>
<keyword evidence="6" id="KW-0547">Nucleotide-binding</keyword>
<keyword evidence="4" id="KW-0597">Phosphoprotein</keyword>
<dbReference type="SFLD" id="SFLDF00027">
    <property type="entry name" value="p-type_atpase"/>
    <property type="match status" value="1"/>
</dbReference>
<evidence type="ECO:0000256" key="6">
    <source>
        <dbReference type="ARBA" id="ARBA00022741"/>
    </source>
</evidence>
<keyword evidence="3" id="KW-0813">Transport</keyword>
<sequence>MGEVVGMEVEVVHRLPGRIRVAIHLMKNRALLAYQLEHKVAHVDGVIRAQFNPDTGRALVQFDEDQVSEVELLAQMTSWVQQSAHREVHGDAVAATIESEVTKTQQSVATDKLSRDSSPRNPYLLPALASGTLLAGLAIKRLAMGRGVLTGSPLTFWAAAGLSVAAGYPALRRGLEGLMTNKRIRHPDIWVGLATMSTVAMRENLVALAVVTALNVAMYRRHKKVAAAEDTRLPSELDRYSARMSRASMVLTPLTLLLTRSPIRSIGVALGLNPRPAIASHTYRWAEAEREAQEKHLLIPTNCGLSALAEVKEIVLSHENLIFEDRPTWKVESFDNGLSGREIVRVAASLLQNCDHPWRDWFVEENERAEQTLDPVFDIECSLDGTYGHVNGVETQLGTPTFITTFGIDDTPVLETVERFEKDGFTARVLAQEGKILAVVGCKSVLRDAWADQIGTWNGLGYRVRILEPFCSDLGTIETVTRSDLTDELDSGKRIIFVGDEGMTHAGAICFGRDDFHRLPETLSFCRQRAAGTKRDLRIAKGWNWLGAGAAMLSPWMTPLVALTGDVVSMFLIASQRWGFRRAKLGNVNDDDVAAKLRGGGGAPHSGHMNHWHVQELSALFHQLRSAENGLSTNEALSRLKRWGANQLAAPKPPNTWRLFAGQFKELSTIILIATAALSFFMGEPFSAACMLVILIINAAIATWQEQKSLAVIQDLKVEKDATTCVVRDGVEQVVPVQELVPGDVVVLKPGDKVPADMRVIEAWNLQVIEAMLTGESVPVSKRACEMPEDTPLADRENLLYMGTAVTRGRCKALVVATGSSTQMGALEHLLLQQADAPTFLQSRVTQISKRFVIGAFMASAAVTIAGLLRGMPAGSLLISSITLAASAIPEGLPLTITVALTAGVRQMSKRRAVVKKLANLESLGRVTVICCDKTGTLTRNEMTVMEAATVGRRVRIEEGDVDPTEGYFREDGGSNDAVDVLNDADLRELMTIGMLCNNAHLDDAEHVTGDPTERALLTVASKANLSHETWKRHLEIPFDSATRSMSVVCEENEQANVVCEDKEPARNCRVFSKGAVETIVGKCTHYQLDGEVHPLTEEIVEQIRLESLRMADSALRVLAFAYRPVEEHETPSEATDTDLIYVGLMGMMDPPKDGVAQSIDEARHLGVRSVMITGDHPLTARAIGRQLGIFRPGDRILTGQEIDELSQAQFDQLIAQTTIFARVSPEHKLRIVEAYQRIGEVVAMTGDGVNDAPAIRRADVGIAMGLNGSDIAKGTAGVVLLEDHFHSIVDGVKGGRSIIGNIRKAMGCLLAGNLAEVLVTAVSIIIGLPVPLIPLQILLMNILTDAVPAMVLATGSQEDVAENPYKDVIDKNLYRTVVLRGCVLGLGAVAVFATGLSMGLSVPLAQTMTYASLVLGQLMQLPAWRTYGSAQRGILQKDKVLLVATCGSLLTLIATIYLPGLTHVFATVPLGLRHWAVVLAVTSGLAWFSQRWNTKFSGERVEMKPTRWIPLVAPSM</sequence>
<evidence type="ECO:0000256" key="10">
    <source>
        <dbReference type="ARBA" id="ARBA00023065"/>
    </source>
</evidence>
<evidence type="ECO:0000256" key="8">
    <source>
        <dbReference type="ARBA" id="ARBA00022967"/>
    </source>
</evidence>
<feature type="transmembrane region" description="Helical" evidence="12">
    <location>
        <begin position="1378"/>
        <end position="1403"/>
    </location>
</feature>
<dbReference type="SUPFAM" id="SSF81653">
    <property type="entry name" value="Calcium ATPase, transduction domain A"/>
    <property type="match status" value="1"/>
</dbReference>
<dbReference type="EMBL" id="CP104064">
    <property type="protein sequence ID" value="WAH37118.1"/>
    <property type="molecule type" value="Genomic_DNA"/>
</dbReference>
<dbReference type="InterPro" id="IPR018303">
    <property type="entry name" value="ATPase_P-typ_P_site"/>
</dbReference>
<gene>
    <name evidence="14" type="ORF">NZD86_00625</name>
</gene>
<evidence type="ECO:0000313" key="14">
    <source>
        <dbReference type="EMBL" id="WAH37118.1"/>
    </source>
</evidence>
<evidence type="ECO:0000256" key="3">
    <source>
        <dbReference type="ARBA" id="ARBA00022448"/>
    </source>
</evidence>
<feature type="transmembrane region" description="Helical" evidence="12">
    <location>
        <begin position="686"/>
        <end position="704"/>
    </location>
</feature>
<dbReference type="PANTHER" id="PTHR43294:SF20">
    <property type="entry name" value="P-TYPE ATPASE"/>
    <property type="match status" value="1"/>
</dbReference>
<dbReference type="InterPro" id="IPR023214">
    <property type="entry name" value="HAD_sf"/>
</dbReference>
<dbReference type="SUPFAM" id="SSF81660">
    <property type="entry name" value="Metal cation-transporting ATPase, ATP-binding domain N"/>
    <property type="match status" value="2"/>
</dbReference>
<dbReference type="InterPro" id="IPR023299">
    <property type="entry name" value="ATPase_P-typ_cyto_dom_N"/>
</dbReference>
<keyword evidence="15" id="KW-1185">Reference proteome</keyword>
<dbReference type="InterPro" id="IPR008250">
    <property type="entry name" value="ATPase_P-typ_transduc_dom_A_sf"/>
</dbReference>
<comment type="subcellular location">
    <subcellularLocation>
        <location evidence="1">Membrane</location>
        <topology evidence="1">Multi-pass membrane protein</topology>
    </subcellularLocation>
</comment>
<dbReference type="InterPro" id="IPR004014">
    <property type="entry name" value="ATPase_P-typ_cation-transptr_N"/>
</dbReference>
<dbReference type="InterPro" id="IPR050510">
    <property type="entry name" value="Cation_transp_ATPase_P-type"/>
</dbReference>
<evidence type="ECO:0000256" key="1">
    <source>
        <dbReference type="ARBA" id="ARBA00004141"/>
    </source>
</evidence>
<dbReference type="SUPFAM" id="SSF81665">
    <property type="entry name" value="Calcium ATPase, transmembrane domain M"/>
    <property type="match status" value="1"/>
</dbReference>
<evidence type="ECO:0000256" key="7">
    <source>
        <dbReference type="ARBA" id="ARBA00022840"/>
    </source>
</evidence>
<feature type="transmembrane region" description="Helical" evidence="12">
    <location>
        <begin position="1409"/>
        <end position="1429"/>
    </location>
</feature>
<evidence type="ECO:0000256" key="2">
    <source>
        <dbReference type="ARBA" id="ARBA00005675"/>
    </source>
</evidence>
<feature type="transmembrane region" description="Helical" evidence="12">
    <location>
        <begin position="878"/>
        <end position="903"/>
    </location>
</feature>
<dbReference type="InterPro" id="IPR023298">
    <property type="entry name" value="ATPase_P-typ_TM_dom_sf"/>
</dbReference>
<evidence type="ECO:0000256" key="4">
    <source>
        <dbReference type="ARBA" id="ARBA00022553"/>
    </source>
</evidence>
<dbReference type="InterPro" id="IPR001757">
    <property type="entry name" value="P_typ_ATPase"/>
</dbReference>
<dbReference type="Gene3D" id="3.40.50.1000">
    <property type="entry name" value="HAD superfamily/HAD-like"/>
    <property type="match status" value="2"/>
</dbReference>
<name>A0ABY6Z2I9_9BACL</name>
<dbReference type="InterPro" id="IPR006068">
    <property type="entry name" value="ATPase_P-typ_cation-transptr_C"/>
</dbReference>
<dbReference type="NCBIfam" id="TIGR01494">
    <property type="entry name" value="ATPase_P-type"/>
    <property type="match status" value="2"/>
</dbReference>
<dbReference type="InterPro" id="IPR059000">
    <property type="entry name" value="ATPase_P-type_domA"/>
</dbReference>
<dbReference type="Gene3D" id="2.70.150.10">
    <property type="entry name" value="Calcium-transporting ATPase, cytoplasmic transduction domain A"/>
    <property type="match status" value="1"/>
</dbReference>
<dbReference type="Pfam" id="PF00122">
    <property type="entry name" value="E1-E2_ATPase"/>
    <property type="match status" value="1"/>
</dbReference>
<keyword evidence="10" id="KW-0406">Ion transport</keyword>
<feature type="transmembrane region" description="Helical" evidence="12">
    <location>
        <begin position="852"/>
        <end position="872"/>
    </location>
</feature>
<dbReference type="Gene3D" id="1.20.1110.10">
    <property type="entry name" value="Calcium-transporting ATPase, transmembrane domain"/>
    <property type="match status" value="1"/>
</dbReference>
<dbReference type="SMART" id="SM00831">
    <property type="entry name" value="Cation_ATPase_N"/>
    <property type="match status" value="1"/>
</dbReference>
<keyword evidence="7" id="KW-0067">ATP-binding</keyword>
<keyword evidence="9 12" id="KW-1133">Transmembrane helix</keyword>
<evidence type="ECO:0000256" key="9">
    <source>
        <dbReference type="ARBA" id="ARBA00022989"/>
    </source>
</evidence>
<dbReference type="Pfam" id="PF00689">
    <property type="entry name" value="Cation_ATPase_C"/>
    <property type="match status" value="1"/>
</dbReference>
<dbReference type="Gene3D" id="3.40.1110.10">
    <property type="entry name" value="Calcium-transporting ATPase, cytoplasmic domain N"/>
    <property type="match status" value="2"/>
</dbReference>
<dbReference type="PRINTS" id="PR00119">
    <property type="entry name" value="CATATPASE"/>
</dbReference>